<evidence type="ECO:0000256" key="1">
    <source>
        <dbReference type="ARBA" id="ARBA00006336"/>
    </source>
</evidence>
<dbReference type="Proteomes" id="UP001209540">
    <property type="component" value="Unassembled WGS sequence"/>
</dbReference>
<dbReference type="CDD" id="cd01012">
    <property type="entry name" value="YcaC_related"/>
    <property type="match status" value="1"/>
</dbReference>
<proteinExistence type="inferred from homology"/>
<evidence type="ECO:0000313" key="3">
    <source>
        <dbReference type="EMBL" id="KAI9275645.1"/>
    </source>
</evidence>
<comment type="caution">
    <text evidence="3">The sequence shown here is derived from an EMBL/GenBank/DDBJ whole genome shotgun (WGS) entry which is preliminary data.</text>
</comment>
<dbReference type="AlphaFoldDB" id="A0AAD5K9K5"/>
<dbReference type="PANTHER" id="PTHR14119:SF3">
    <property type="entry name" value="ISOCHORISMATASE DOMAIN-CONTAINING PROTEIN 2"/>
    <property type="match status" value="1"/>
</dbReference>
<dbReference type="Pfam" id="PF00857">
    <property type="entry name" value="Isochorismatase"/>
    <property type="match status" value="1"/>
</dbReference>
<dbReference type="PANTHER" id="PTHR14119">
    <property type="entry name" value="HYDROLASE"/>
    <property type="match status" value="1"/>
</dbReference>
<dbReference type="FunFam" id="3.40.50.850:FF:000001">
    <property type="entry name" value="Isochorismatase domain-containing protein 1"/>
    <property type="match status" value="1"/>
</dbReference>
<accession>A0AAD5K9K5</accession>
<dbReference type="EMBL" id="JAIXMP010000003">
    <property type="protein sequence ID" value="KAI9275645.1"/>
    <property type="molecule type" value="Genomic_DNA"/>
</dbReference>
<protein>
    <submittedName>
        <fullName evidence="3">Isochorismatase-like protein</fullName>
    </submittedName>
</protein>
<dbReference type="InterPro" id="IPR050993">
    <property type="entry name" value="Isochorismatase_domain"/>
</dbReference>
<dbReference type="SUPFAM" id="SSF52499">
    <property type="entry name" value="Isochorismatase-like hydrolases"/>
    <property type="match status" value="1"/>
</dbReference>
<organism evidence="3 4">
    <name type="scientific">Phascolomyces articulosus</name>
    <dbReference type="NCBI Taxonomy" id="60185"/>
    <lineage>
        <taxon>Eukaryota</taxon>
        <taxon>Fungi</taxon>
        <taxon>Fungi incertae sedis</taxon>
        <taxon>Mucoromycota</taxon>
        <taxon>Mucoromycotina</taxon>
        <taxon>Mucoromycetes</taxon>
        <taxon>Mucorales</taxon>
        <taxon>Lichtheimiaceae</taxon>
        <taxon>Phascolomyces</taxon>
    </lineage>
</organism>
<keyword evidence="4" id="KW-1185">Reference proteome</keyword>
<dbReference type="InterPro" id="IPR000868">
    <property type="entry name" value="Isochorismatase-like_dom"/>
</dbReference>
<evidence type="ECO:0000313" key="4">
    <source>
        <dbReference type="Proteomes" id="UP001209540"/>
    </source>
</evidence>
<dbReference type="Gene3D" id="3.40.50.850">
    <property type="entry name" value="Isochorismatase-like"/>
    <property type="match status" value="1"/>
</dbReference>
<dbReference type="InterPro" id="IPR036380">
    <property type="entry name" value="Isochorismatase-like_sf"/>
</dbReference>
<evidence type="ECO:0000259" key="2">
    <source>
        <dbReference type="Pfam" id="PF00857"/>
    </source>
</evidence>
<reference evidence="3" key="2">
    <citation type="submission" date="2023-02" db="EMBL/GenBank/DDBJ databases">
        <authorList>
            <consortium name="DOE Joint Genome Institute"/>
            <person name="Mondo S.J."/>
            <person name="Chang Y."/>
            <person name="Wang Y."/>
            <person name="Ahrendt S."/>
            <person name="Andreopoulos W."/>
            <person name="Barry K."/>
            <person name="Beard J."/>
            <person name="Benny G.L."/>
            <person name="Blankenship S."/>
            <person name="Bonito G."/>
            <person name="Cuomo C."/>
            <person name="Desiro A."/>
            <person name="Gervers K.A."/>
            <person name="Hundley H."/>
            <person name="Kuo A."/>
            <person name="LaButti K."/>
            <person name="Lang B.F."/>
            <person name="Lipzen A."/>
            <person name="O'Donnell K."/>
            <person name="Pangilinan J."/>
            <person name="Reynolds N."/>
            <person name="Sandor L."/>
            <person name="Smith M.W."/>
            <person name="Tsang A."/>
            <person name="Grigoriev I.V."/>
            <person name="Stajich J.E."/>
            <person name="Spatafora J.W."/>
        </authorList>
    </citation>
    <scope>NUCLEOTIDE SEQUENCE</scope>
    <source>
        <strain evidence="3">RSA 2281</strain>
    </source>
</reference>
<feature type="domain" description="Isochorismatase-like" evidence="2">
    <location>
        <begin position="15"/>
        <end position="162"/>
    </location>
</feature>
<comment type="similarity">
    <text evidence="1">Belongs to the isochorismatase family.</text>
</comment>
<name>A0AAD5K9K5_9FUNG</name>
<reference evidence="3" key="1">
    <citation type="journal article" date="2022" name="IScience">
        <title>Evolution of zygomycete secretomes and the origins of terrestrial fungal ecologies.</title>
        <authorList>
            <person name="Chang Y."/>
            <person name="Wang Y."/>
            <person name="Mondo S."/>
            <person name="Ahrendt S."/>
            <person name="Andreopoulos W."/>
            <person name="Barry K."/>
            <person name="Beard J."/>
            <person name="Benny G.L."/>
            <person name="Blankenship S."/>
            <person name="Bonito G."/>
            <person name="Cuomo C."/>
            <person name="Desiro A."/>
            <person name="Gervers K.A."/>
            <person name="Hundley H."/>
            <person name="Kuo A."/>
            <person name="LaButti K."/>
            <person name="Lang B.F."/>
            <person name="Lipzen A."/>
            <person name="O'Donnell K."/>
            <person name="Pangilinan J."/>
            <person name="Reynolds N."/>
            <person name="Sandor L."/>
            <person name="Smith M.E."/>
            <person name="Tsang A."/>
            <person name="Grigoriev I.V."/>
            <person name="Stajich J.E."/>
            <person name="Spatafora J.W."/>
        </authorList>
    </citation>
    <scope>NUCLEOTIDE SEQUENCE</scope>
    <source>
        <strain evidence="3">RSA 2281</strain>
    </source>
</reference>
<gene>
    <name evidence="3" type="ORF">BDA99DRAFT_496097</name>
</gene>
<sequence length="208" mass="22763">MASLTKIAKIAPQSSALFVCDIQERFKGVIWQFPSVITVANKMIKVSRHLDIPIVVTEQYPKAFGPTVQELDVSDAAINMSKTKFSMFLPEVESVLKKNNTKSVILVGIESHVCVLQTALDLLENNYDVHVLADGVSSQNHSEIGIALQRMRSAGATITTSESIMFQLVQDSKHEKFKGISALVKEYMEAGKVNQILQKIGGSASANL</sequence>